<organism evidence="2 3">
    <name type="scientific">Aegilops tauschii subsp. strangulata</name>
    <name type="common">Goatgrass</name>
    <dbReference type="NCBI Taxonomy" id="200361"/>
    <lineage>
        <taxon>Eukaryota</taxon>
        <taxon>Viridiplantae</taxon>
        <taxon>Streptophyta</taxon>
        <taxon>Embryophyta</taxon>
        <taxon>Tracheophyta</taxon>
        <taxon>Spermatophyta</taxon>
        <taxon>Magnoliopsida</taxon>
        <taxon>Liliopsida</taxon>
        <taxon>Poales</taxon>
        <taxon>Poaceae</taxon>
        <taxon>BOP clade</taxon>
        <taxon>Pooideae</taxon>
        <taxon>Triticodae</taxon>
        <taxon>Triticeae</taxon>
        <taxon>Triticinae</taxon>
        <taxon>Aegilops</taxon>
    </lineage>
</organism>
<protein>
    <submittedName>
        <fullName evidence="2">Uncharacterized protein</fullName>
    </submittedName>
</protein>
<accession>A0A453BWR3</accession>
<feature type="compositionally biased region" description="Polar residues" evidence="1">
    <location>
        <begin position="10"/>
        <end position="36"/>
    </location>
</feature>
<keyword evidence="3" id="KW-1185">Reference proteome</keyword>
<reference evidence="3" key="2">
    <citation type="journal article" date="2017" name="Nat. Plants">
        <title>The Aegilops tauschii genome reveals multiple impacts of transposons.</title>
        <authorList>
            <person name="Zhao G."/>
            <person name="Zou C."/>
            <person name="Li K."/>
            <person name="Wang K."/>
            <person name="Li T."/>
            <person name="Gao L."/>
            <person name="Zhang X."/>
            <person name="Wang H."/>
            <person name="Yang Z."/>
            <person name="Liu X."/>
            <person name="Jiang W."/>
            <person name="Mao L."/>
            <person name="Kong X."/>
            <person name="Jiao Y."/>
            <person name="Jia J."/>
        </authorList>
    </citation>
    <scope>NUCLEOTIDE SEQUENCE [LARGE SCALE GENOMIC DNA]</scope>
    <source>
        <strain evidence="3">cv. AL8/78</strain>
    </source>
</reference>
<dbReference type="AlphaFoldDB" id="A0A453BWR3"/>
<reference evidence="2" key="3">
    <citation type="journal article" date="2017" name="Nature">
        <title>Genome sequence of the progenitor of the wheat D genome Aegilops tauschii.</title>
        <authorList>
            <person name="Luo M.C."/>
            <person name="Gu Y.Q."/>
            <person name="Puiu D."/>
            <person name="Wang H."/>
            <person name="Twardziok S.O."/>
            <person name="Deal K.R."/>
            <person name="Huo N."/>
            <person name="Zhu T."/>
            <person name="Wang L."/>
            <person name="Wang Y."/>
            <person name="McGuire P.E."/>
            <person name="Liu S."/>
            <person name="Long H."/>
            <person name="Ramasamy R.K."/>
            <person name="Rodriguez J.C."/>
            <person name="Van S.L."/>
            <person name="Yuan L."/>
            <person name="Wang Z."/>
            <person name="Xia Z."/>
            <person name="Xiao L."/>
            <person name="Anderson O.D."/>
            <person name="Ouyang S."/>
            <person name="Liang Y."/>
            <person name="Zimin A.V."/>
            <person name="Pertea G."/>
            <person name="Qi P."/>
            <person name="Bennetzen J.L."/>
            <person name="Dai X."/>
            <person name="Dawson M.W."/>
            <person name="Muller H.G."/>
            <person name="Kugler K."/>
            <person name="Rivarola-Duarte L."/>
            <person name="Spannagl M."/>
            <person name="Mayer K.F.X."/>
            <person name="Lu F.H."/>
            <person name="Bevan M.W."/>
            <person name="Leroy P."/>
            <person name="Li P."/>
            <person name="You F.M."/>
            <person name="Sun Q."/>
            <person name="Liu Z."/>
            <person name="Lyons E."/>
            <person name="Wicker T."/>
            <person name="Salzberg S.L."/>
            <person name="Devos K.M."/>
            <person name="Dvorak J."/>
        </authorList>
    </citation>
    <scope>NUCLEOTIDE SEQUENCE [LARGE SCALE GENOMIC DNA]</scope>
    <source>
        <strain evidence="2">cv. AL8/78</strain>
    </source>
</reference>
<sequence>MDPYKDRPTSEANSGYWTTNSGAPVWNNNNALTVGQ</sequence>
<proteinExistence type="predicted"/>
<evidence type="ECO:0000313" key="3">
    <source>
        <dbReference type="Proteomes" id="UP000015105"/>
    </source>
</evidence>
<evidence type="ECO:0000256" key="1">
    <source>
        <dbReference type="SAM" id="MobiDB-lite"/>
    </source>
</evidence>
<reference evidence="3" key="1">
    <citation type="journal article" date="2014" name="Science">
        <title>Ancient hybridizations among the ancestral genomes of bread wheat.</title>
        <authorList>
            <consortium name="International Wheat Genome Sequencing Consortium,"/>
            <person name="Marcussen T."/>
            <person name="Sandve S.R."/>
            <person name="Heier L."/>
            <person name="Spannagl M."/>
            <person name="Pfeifer M."/>
            <person name="Jakobsen K.S."/>
            <person name="Wulff B.B."/>
            <person name="Steuernagel B."/>
            <person name="Mayer K.F."/>
            <person name="Olsen O.A."/>
        </authorList>
    </citation>
    <scope>NUCLEOTIDE SEQUENCE [LARGE SCALE GENOMIC DNA]</scope>
    <source>
        <strain evidence="3">cv. AL8/78</strain>
    </source>
</reference>
<dbReference type="Proteomes" id="UP000015105">
    <property type="component" value="Chromosome 2D"/>
</dbReference>
<evidence type="ECO:0000313" key="2">
    <source>
        <dbReference type="EnsemblPlants" id="AET2Gv20658400.4"/>
    </source>
</evidence>
<dbReference type="Gramene" id="AET2Gv20658400.4">
    <property type="protein sequence ID" value="AET2Gv20658400.4"/>
    <property type="gene ID" value="AET2Gv20658400"/>
</dbReference>
<dbReference type="EnsemblPlants" id="AET2Gv20658400.4">
    <property type="protein sequence ID" value="AET2Gv20658400.4"/>
    <property type="gene ID" value="AET2Gv20658400"/>
</dbReference>
<reference evidence="2" key="5">
    <citation type="journal article" date="2021" name="G3 (Bethesda)">
        <title>Aegilops tauschii genome assembly Aet v5.0 features greater sequence contiguity and improved annotation.</title>
        <authorList>
            <person name="Wang L."/>
            <person name="Zhu T."/>
            <person name="Rodriguez J.C."/>
            <person name="Deal K.R."/>
            <person name="Dubcovsky J."/>
            <person name="McGuire P.E."/>
            <person name="Lux T."/>
            <person name="Spannagl M."/>
            <person name="Mayer K.F.X."/>
            <person name="Baldrich P."/>
            <person name="Meyers B.C."/>
            <person name="Huo N."/>
            <person name="Gu Y.Q."/>
            <person name="Zhou H."/>
            <person name="Devos K.M."/>
            <person name="Bennetzen J.L."/>
            <person name="Unver T."/>
            <person name="Budak H."/>
            <person name="Gulick P.J."/>
            <person name="Galiba G."/>
            <person name="Kalapos B."/>
            <person name="Nelson D.R."/>
            <person name="Li P."/>
            <person name="You F.M."/>
            <person name="Luo M.C."/>
            <person name="Dvorak J."/>
        </authorList>
    </citation>
    <scope>NUCLEOTIDE SEQUENCE [LARGE SCALE GENOMIC DNA]</scope>
    <source>
        <strain evidence="2">cv. AL8/78</strain>
    </source>
</reference>
<name>A0A453BWR3_AEGTS</name>
<reference evidence="2" key="4">
    <citation type="submission" date="2019-03" db="UniProtKB">
        <authorList>
            <consortium name="EnsemblPlants"/>
        </authorList>
    </citation>
    <scope>IDENTIFICATION</scope>
</reference>
<feature type="region of interest" description="Disordered" evidence="1">
    <location>
        <begin position="1"/>
        <end position="36"/>
    </location>
</feature>
<dbReference type="Gene3D" id="4.10.91.20">
    <property type="match status" value="1"/>
</dbReference>